<dbReference type="InterPro" id="IPR052035">
    <property type="entry name" value="ZnF_BED_domain_contain"/>
</dbReference>
<dbReference type="Proteomes" id="UP000694548">
    <property type="component" value="Chromosome sgr16"/>
</dbReference>
<dbReference type="GO" id="GO:0008270">
    <property type="term" value="F:zinc ion binding"/>
    <property type="evidence" value="ECO:0007669"/>
    <property type="project" value="UniProtKB-KW"/>
</dbReference>
<evidence type="ECO:0000313" key="12">
    <source>
        <dbReference type="Proteomes" id="UP000694548"/>
    </source>
</evidence>
<dbReference type="InterPro" id="IPR008906">
    <property type="entry name" value="HATC_C_dom"/>
</dbReference>
<accession>A0A8C6VY88</accession>
<dbReference type="PANTHER" id="PTHR46481">
    <property type="entry name" value="ZINC FINGER BED DOMAIN-CONTAINING PROTEIN 4"/>
    <property type="match status" value="1"/>
</dbReference>
<evidence type="ECO:0000256" key="9">
    <source>
        <dbReference type="PROSITE-ProRule" id="PRU00027"/>
    </source>
</evidence>
<dbReference type="SMART" id="SM00614">
    <property type="entry name" value="ZnF_BED"/>
    <property type="match status" value="1"/>
</dbReference>
<comment type="subcellular location">
    <subcellularLocation>
        <location evidence="1">Nucleus</location>
    </subcellularLocation>
</comment>
<evidence type="ECO:0000259" key="10">
    <source>
        <dbReference type="PROSITE" id="PS50808"/>
    </source>
</evidence>
<dbReference type="PANTHER" id="PTHR46481:SF9">
    <property type="entry name" value="ZINC FINGER BED DOMAIN-CONTAINING PROTEIN 1-LIKE"/>
    <property type="match status" value="1"/>
</dbReference>
<evidence type="ECO:0000256" key="5">
    <source>
        <dbReference type="ARBA" id="ARBA00023015"/>
    </source>
</evidence>
<evidence type="ECO:0000256" key="8">
    <source>
        <dbReference type="ARBA" id="ARBA00023242"/>
    </source>
</evidence>
<dbReference type="Pfam" id="PF02892">
    <property type="entry name" value="zf-BED"/>
    <property type="match status" value="1"/>
</dbReference>
<dbReference type="AlphaFoldDB" id="A0A8C6VY88"/>
<keyword evidence="7" id="KW-0804">Transcription</keyword>
<dbReference type="GeneTree" id="ENSGT00940000158431"/>
<feature type="domain" description="BED-type" evidence="10">
    <location>
        <begin position="12"/>
        <end position="62"/>
    </location>
</feature>
<keyword evidence="4" id="KW-0862">Zinc</keyword>
<dbReference type="PROSITE" id="PS50808">
    <property type="entry name" value="ZF_BED"/>
    <property type="match status" value="1"/>
</dbReference>
<evidence type="ECO:0000256" key="2">
    <source>
        <dbReference type="ARBA" id="ARBA00022723"/>
    </source>
</evidence>
<dbReference type="GO" id="GO:0046983">
    <property type="term" value="F:protein dimerization activity"/>
    <property type="evidence" value="ECO:0007669"/>
    <property type="project" value="InterPro"/>
</dbReference>
<dbReference type="GO" id="GO:0003677">
    <property type="term" value="F:DNA binding"/>
    <property type="evidence" value="ECO:0007669"/>
    <property type="project" value="UniProtKB-KW"/>
</dbReference>
<evidence type="ECO:0000256" key="1">
    <source>
        <dbReference type="ARBA" id="ARBA00004123"/>
    </source>
</evidence>
<dbReference type="SUPFAM" id="SSF53098">
    <property type="entry name" value="Ribonuclease H-like"/>
    <property type="match status" value="1"/>
</dbReference>
<dbReference type="InterPro" id="IPR012337">
    <property type="entry name" value="RNaseH-like_sf"/>
</dbReference>
<evidence type="ECO:0000313" key="11">
    <source>
        <dbReference type="Ensembl" id="ENSNFUP00015049104.1"/>
    </source>
</evidence>
<dbReference type="InterPro" id="IPR003656">
    <property type="entry name" value="Znf_BED"/>
</dbReference>
<keyword evidence="3 9" id="KW-0863">Zinc-finger</keyword>
<proteinExistence type="predicted"/>
<keyword evidence="5" id="KW-0805">Transcription regulation</keyword>
<dbReference type="Pfam" id="PF05699">
    <property type="entry name" value="Dimer_Tnp_hAT"/>
    <property type="match status" value="1"/>
</dbReference>
<reference evidence="11" key="2">
    <citation type="submission" date="2025-08" db="UniProtKB">
        <authorList>
            <consortium name="Ensembl"/>
        </authorList>
    </citation>
    <scope>IDENTIFICATION</scope>
</reference>
<reference evidence="11" key="3">
    <citation type="submission" date="2025-09" db="UniProtKB">
        <authorList>
            <consortium name="Ensembl"/>
        </authorList>
    </citation>
    <scope>IDENTIFICATION</scope>
</reference>
<evidence type="ECO:0000256" key="3">
    <source>
        <dbReference type="ARBA" id="ARBA00022771"/>
    </source>
</evidence>
<dbReference type="InterPro" id="IPR036236">
    <property type="entry name" value="Znf_C2H2_sf"/>
</dbReference>
<dbReference type="Ensembl" id="ENSNFUT00015051227.1">
    <property type="protein sequence ID" value="ENSNFUP00015049104.1"/>
    <property type="gene ID" value="ENSNFUG00015023131.1"/>
</dbReference>
<protein>
    <recommendedName>
        <fullName evidence="10">BED-type domain-containing protein</fullName>
    </recommendedName>
</protein>
<dbReference type="GO" id="GO:0005634">
    <property type="term" value="C:nucleus"/>
    <property type="evidence" value="ECO:0007669"/>
    <property type="project" value="UniProtKB-SubCell"/>
</dbReference>
<sequence length="587" mass="66835">INNKSLQDFLLRNVSVVWKYFTKDESSNSVTCKICMSVLKYNKNTSAMHMHLKRHPLMLAEEGQPKSHVQQSISAFTKRPAVTERRRQQITNLDLLNFFEPGYNVPSYNTLWNAIAHQYDNLRENISEEMKGQSVSLTTDLWTSSTMEPYITVTAHYVTDSWQLKARVLCTAMMPERHTAVNIADRLSKIISEWGIQVFCTVHDNASNMNLAMELCEMFPHDLGCTGHTLQLAVKAGLVLPEVVKAVDAARRVVSHFRHSSLASCALKQRQEQLGVKSNKLQTDCPVRWNSTFVMLQRLFEQRIAVQSVLADEAVTKSSVQKSLAMRASQWELVEQLIPVLQPLAKATEIMCGELHVGLSFIYPVIFNMISSTLCVEESDLAAVRTFKNTVRQQLETRFKLRSEDLTESIPIVACMLDPRFKHLQFIPQNKREEAQRHLDVLLQNGEPPADTTDAQIEPMTGKKARLEEDFVQLFGPHYQSDRRSTHCSTAAEEIRDYFSTPHIPTMDNPLQWWSRNQDRFPHLAKLSKSYLAVPATSTPSERIFSLAGNTITRQRASLHPDHVDALIFLHANQDQKQMTKQTVGSE</sequence>
<dbReference type="SUPFAM" id="SSF57667">
    <property type="entry name" value="beta-beta-alpha zinc fingers"/>
    <property type="match status" value="1"/>
</dbReference>
<keyword evidence="6" id="KW-0238">DNA-binding</keyword>
<keyword evidence="2" id="KW-0479">Metal-binding</keyword>
<name>A0A8C6VY88_NOTFU</name>
<evidence type="ECO:0000256" key="7">
    <source>
        <dbReference type="ARBA" id="ARBA00023163"/>
    </source>
</evidence>
<evidence type="ECO:0000256" key="6">
    <source>
        <dbReference type="ARBA" id="ARBA00023125"/>
    </source>
</evidence>
<evidence type="ECO:0000256" key="4">
    <source>
        <dbReference type="ARBA" id="ARBA00022833"/>
    </source>
</evidence>
<keyword evidence="12" id="KW-1185">Reference proteome</keyword>
<organism evidence="11 12">
    <name type="scientific">Nothobranchius furzeri</name>
    <name type="common">Turquoise killifish</name>
    <dbReference type="NCBI Taxonomy" id="105023"/>
    <lineage>
        <taxon>Eukaryota</taxon>
        <taxon>Metazoa</taxon>
        <taxon>Chordata</taxon>
        <taxon>Craniata</taxon>
        <taxon>Vertebrata</taxon>
        <taxon>Euteleostomi</taxon>
        <taxon>Actinopterygii</taxon>
        <taxon>Neopterygii</taxon>
        <taxon>Teleostei</taxon>
        <taxon>Neoteleostei</taxon>
        <taxon>Acanthomorphata</taxon>
        <taxon>Ovalentaria</taxon>
        <taxon>Atherinomorphae</taxon>
        <taxon>Cyprinodontiformes</taxon>
        <taxon>Nothobranchiidae</taxon>
        <taxon>Nothobranchius</taxon>
    </lineage>
</organism>
<reference evidence="11" key="1">
    <citation type="submission" date="2014-08" db="EMBL/GenBank/DDBJ databases">
        <authorList>
            <person name="Senf B."/>
            <person name="Petzold A."/>
            <person name="Downie B.R."/>
            <person name="Koch P."/>
            <person name="Platzer M."/>
        </authorList>
    </citation>
    <scope>NUCLEOTIDE SEQUENCE [LARGE SCALE GENOMIC DNA]</scope>
    <source>
        <strain evidence="11">GRZ</strain>
    </source>
</reference>
<keyword evidence="8" id="KW-0539">Nucleus</keyword>